<dbReference type="InterPro" id="IPR020476">
    <property type="entry name" value="Nudix_hydrolase"/>
</dbReference>
<dbReference type="Pfam" id="PF00293">
    <property type="entry name" value="NUDIX"/>
    <property type="match status" value="1"/>
</dbReference>
<evidence type="ECO:0000256" key="4">
    <source>
        <dbReference type="ARBA" id="ARBA00022842"/>
    </source>
</evidence>
<evidence type="ECO:0000259" key="6">
    <source>
        <dbReference type="PROSITE" id="PS51462"/>
    </source>
</evidence>
<sequence>MSDVREVRDKALCYVVRDGRLLVFRHVDASPEEVGLQVPAGSVRPGETPEAAALREGREETGLTGLRVVRPLGVVEYDITPYRFEVQRRHVFHMEVDGPVPERWTSFEEHDGVGEPTRFECLWIPLSAGHVLQSGQGALLGRLYDPPRDRDGRARGR</sequence>
<reference evidence="7 8" key="1">
    <citation type="journal article" date="2019" name="Nat. Commun.">
        <title>The antimicrobial potential of Streptomyces from insect microbiomes.</title>
        <authorList>
            <person name="Chevrette M.G."/>
            <person name="Carlson C.M."/>
            <person name="Ortega H.E."/>
            <person name="Thomas C."/>
            <person name="Ananiev G.E."/>
            <person name="Barns K.J."/>
            <person name="Book A.J."/>
            <person name="Cagnazzo J."/>
            <person name="Carlos C."/>
            <person name="Flanigan W."/>
            <person name="Grubbs K.J."/>
            <person name="Horn H.A."/>
            <person name="Hoffmann F.M."/>
            <person name="Klassen J.L."/>
            <person name="Knack J.J."/>
            <person name="Lewin G.R."/>
            <person name="McDonald B.R."/>
            <person name="Muller L."/>
            <person name="Melo W.G.P."/>
            <person name="Pinto-Tomas A.A."/>
            <person name="Schmitz A."/>
            <person name="Wendt-Pienkowski E."/>
            <person name="Wildman S."/>
            <person name="Zhao M."/>
            <person name="Zhang F."/>
            <person name="Bugni T.S."/>
            <person name="Andes D.R."/>
            <person name="Pupo M.T."/>
            <person name="Currie C.R."/>
        </authorList>
    </citation>
    <scope>NUCLEOTIDE SEQUENCE [LARGE SCALE GENOMIC DNA]</scope>
    <source>
        <strain evidence="7 8">SID5840</strain>
    </source>
</reference>
<dbReference type="PROSITE" id="PS51462">
    <property type="entry name" value="NUDIX"/>
    <property type="match status" value="1"/>
</dbReference>
<accession>A0A7K2ILF4</accession>
<proteinExistence type="inferred from homology"/>
<evidence type="ECO:0000313" key="8">
    <source>
        <dbReference type="Proteomes" id="UP000467124"/>
    </source>
</evidence>
<dbReference type="PANTHER" id="PTHR43222">
    <property type="entry name" value="NUDIX HYDROLASE 23"/>
    <property type="match status" value="1"/>
</dbReference>
<comment type="similarity">
    <text evidence="2 5">Belongs to the Nudix hydrolase family.</text>
</comment>
<name>A0A7K2ILF4_9ACTN</name>
<dbReference type="EMBL" id="WWHY01000001">
    <property type="protein sequence ID" value="MYR30811.1"/>
    <property type="molecule type" value="Genomic_DNA"/>
</dbReference>
<gene>
    <name evidence="7" type="ORF">GTW20_00660</name>
</gene>
<dbReference type="GO" id="GO:0016787">
    <property type="term" value="F:hydrolase activity"/>
    <property type="evidence" value="ECO:0007669"/>
    <property type="project" value="UniProtKB-KW"/>
</dbReference>
<keyword evidence="4" id="KW-0460">Magnesium</keyword>
<evidence type="ECO:0000256" key="5">
    <source>
        <dbReference type="RuleBase" id="RU003476"/>
    </source>
</evidence>
<evidence type="ECO:0000313" key="7">
    <source>
        <dbReference type="EMBL" id="MYR30811.1"/>
    </source>
</evidence>
<evidence type="ECO:0000256" key="2">
    <source>
        <dbReference type="ARBA" id="ARBA00005582"/>
    </source>
</evidence>
<dbReference type="PROSITE" id="PS00893">
    <property type="entry name" value="NUDIX_BOX"/>
    <property type="match status" value="1"/>
</dbReference>
<protein>
    <submittedName>
        <fullName evidence="7">NUDIX domain-containing protein</fullName>
    </submittedName>
</protein>
<organism evidence="7 8">
    <name type="scientific">Nocardiopsis alba</name>
    <dbReference type="NCBI Taxonomy" id="53437"/>
    <lineage>
        <taxon>Bacteria</taxon>
        <taxon>Bacillati</taxon>
        <taxon>Actinomycetota</taxon>
        <taxon>Actinomycetes</taxon>
        <taxon>Streptosporangiales</taxon>
        <taxon>Nocardiopsidaceae</taxon>
        <taxon>Nocardiopsis</taxon>
    </lineage>
</organism>
<dbReference type="PANTHER" id="PTHR43222:SF9">
    <property type="entry name" value="8-OXO-(D)GTP PHOSPHATASE"/>
    <property type="match status" value="1"/>
</dbReference>
<dbReference type="SUPFAM" id="SSF55811">
    <property type="entry name" value="Nudix"/>
    <property type="match status" value="1"/>
</dbReference>
<comment type="caution">
    <text evidence="7">The sequence shown here is derived from an EMBL/GenBank/DDBJ whole genome shotgun (WGS) entry which is preliminary data.</text>
</comment>
<dbReference type="InterPro" id="IPR000086">
    <property type="entry name" value="NUDIX_hydrolase_dom"/>
</dbReference>
<dbReference type="AlphaFoldDB" id="A0A7K2ILF4"/>
<evidence type="ECO:0000256" key="1">
    <source>
        <dbReference type="ARBA" id="ARBA00001946"/>
    </source>
</evidence>
<dbReference type="CDD" id="cd04663">
    <property type="entry name" value="NUDIX_Hydrolase"/>
    <property type="match status" value="1"/>
</dbReference>
<evidence type="ECO:0000256" key="3">
    <source>
        <dbReference type="ARBA" id="ARBA00022801"/>
    </source>
</evidence>
<feature type="domain" description="Nudix hydrolase" evidence="6">
    <location>
        <begin position="6"/>
        <end position="145"/>
    </location>
</feature>
<dbReference type="PRINTS" id="PR00502">
    <property type="entry name" value="NUDIXFAMILY"/>
</dbReference>
<dbReference type="Proteomes" id="UP000467124">
    <property type="component" value="Unassembled WGS sequence"/>
</dbReference>
<comment type="cofactor">
    <cofactor evidence="1">
        <name>Mg(2+)</name>
        <dbReference type="ChEBI" id="CHEBI:18420"/>
    </cofactor>
</comment>
<keyword evidence="3 5" id="KW-0378">Hydrolase</keyword>
<dbReference type="RefSeq" id="WP_161110001.1">
    <property type="nucleotide sequence ID" value="NZ_JBEYGU010000138.1"/>
</dbReference>
<dbReference type="InterPro" id="IPR020084">
    <property type="entry name" value="NUDIX_hydrolase_CS"/>
</dbReference>
<dbReference type="InterPro" id="IPR015797">
    <property type="entry name" value="NUDIX_hydrolase-like_dom_sf"/>
</dbReference>
<dbReference type="Gene3D" id="3.90.79.10">
    <property type="entry name" value="Nucleoside Triphosphate Pyrophosphohydrolase"/>
    <property type="match status" value="1"/>
</dbReference>